<keyword evidence="3" id="KW-1185">Reference proteome</keyword>
<evidence type="ECO:0000256" key="1">
    <source>
        <dbReference type="SAM" id="Phobius"/>
    </source>
</evidence>
<proteinExistence type="predicted"/>
<dbReference type="AlphaFoldDB" id="A0A9Q0BMP6"/>
<evidence type="ECO:0000313" key="3">
    <source>
        <dbReference type="Proteomes" id="UP001059596"/>
    </source>
</evidence>
<evidence type="ECO:0000313" key="2">
    <source>
        <dbReference type="EMBL" id="KAI8037491.1"/>
    </source>
</evidence>
<accession>A0A9Q0BMP6</accession>
<feature type="transmembrane region" description="Helical" evidence="1">
    <location>
        <begin position="132"/>
        <end position="152"/>
    </location>
</feature>
<reference evidence="2" key="1">
    <citation type="journal article" date="2023" name="Genome Biol. Evol.">
        <title>Long-read-based Genome Assembly of Drosophila gunungcola Reveals Fewer Chemosensory Genes in Flower-breeding Species.</title>
        <authorList>
            <person name="Negi A."/>
            <person name="Liao B.Y."/>
            <person name="Yeh S.D."/>
        </authorList>
    </citation>
    <scope>NUCLEOTIDE SEQUENCE</scope>
    <source>
        <strain evidence="2">Sukarami</strain>
    </source>
</reference>
<dbReference type="EMBL" id="JAMKOV010000012">
    <property type="protein sequence ID" value="KAI8037491.1"/>
    <property type="molecule type" value="Genomic_DNA"/>
</dbReference>
<name>A0A9Q0BMP6_9MUSC</name>
<keyword evidence="1" id="KW-0812">Transmembrane</keyword>
<protein>
    <submittedName>
        <fullName evidence="2">Uncharacterized protein</fullName>
    </submittedName>
</protein>
<organism evidence="2 3">
    <name type="scientific">Drosophila gunungcola</name>
    <name type="common">fruit fly</name>
    <dbReference type="NCBI Taxonomy" id="103775"/>
    <lineage>
        <taxon>Eukaryota</taxon>
        <taxon>Metazoa</taxon>
        <taxon>Ecdysozoa</taxon>
        <taxon>Arthropoda</taxon>
        <taxon>Hexapoda</taxon>
        <taxon>Insecta</taxon>
        <taxon>Pterygota</taxon>
        <taxon>Neoptera</taxon>
        <taxon>Endopterygota</taxon>
        <taxon>Diptera</taxon>
        <taxon>Brachycera</taxon>
        <taxon>Muscomorpha</taxon>
        <taxon>Ephydroidea</taxon>
        <taxon>Drosophilidae</taxon>
        <taxon>Drosophila</taxon>
        <taxon>Sophophora</taxon>
    </lineage>
</organism>
<gene>
    <name evidence="2" type="ORF">M5D96_009643</name>
</gene>
<sequence length="157" mass="18095">MTLVCSATVPKTLSQKYYNRLIKAEDPYTIYQLKSQNSSYLLVFRFLEMIGCHTIQLNDLHTVNCQNAWNETKTLYFGFSHRMCYNYPMNLTTELREHCGAKGYEEDDQSGYYYTNQDLNADISLQANAGRLLASPMLVLWLIATLLVVAILRWKAG</sequence>
<keyword evidence="1" id="KW-0472">Membrane</keyword>
<keyword evidence="1" id="KW-1133">Transmembrane helix</keyword>
<dbReference type="Proteomes" id="UP001059596">
    <property type="component" value="Unassembled WGS sequence"/>
</dbReference>
<comment type="caution">
    <text evidence="2">The sequence shown here is derived from an EMBL/GenBank/DDBJ whole genome shotgun (WGS) entry which is preliminary data.</text>
</comment>